<dbReference type="SUPFAM" id="SSF52833">
    <property type="entry name" value="Thioredoxin-like"/>
    <property type="match status" value="1"/>
</dbReference>
<dbReference type="EMBL" id="QGDO01000001">
    <property type="protein sequence ID" value="PWJ44505.1"/>
    <property type="molecule type" value="Genomic_DNA"/>
</dbReference>
<dbReference type="InterPro" id="IPR036249">
    <property type="entry name" value="Thioredoxin-like_sf"/>
</dbReference>
<feature type="domain" description="Spermatogenesis-associated protein 20-like TRX" evidence="3">
    <location>
        <begin position="25"/>
        <end position="92"/>
    </location>
</feature>
<dbReference type="Gene3D" id="3.40.30.10">
    <property type="entry name" value="Glutaredoxin"/>
    <property type="match status" value="1"/>
</dbReference>
<dbReference type="InterPro" id="IPR004879">
    <property type="entry name" value="Ssp411-like_TRX"/>
</dbReference>
<keyword evidence="5" id="KW-1185">Reference proteome</keyword>
<keyword evidence="2" id="KW-0676">Redox-active center</keyword>
<evidence type="ECO:0000313" key="5">
    <source>
        <dbReference type="Proteomes" id="UP000245535"/>
    </source>
</evidence>
<comment type="caution">
    <text evidence="4">The sequence shown here is derived from an EMBL/GenBank/DDBJ whole genome shotgun (WGS) entry which is preliminary data.</text>
</comment>
<dbReference type="RefSeq" id="WP_109615994.1">
    <property type="nucleotide sequence ID" value="NZ_QGDO01000001.1"/>
</dbReference>
<gene>
    <name evidence="4" type="ORF">BC781_101876</name>
</gene>
<proteinExistence type="predicted"/>
<evidence type="ECO:0000259" key="3">
    <source>
        <dbReference type="Pfam" id="PF03190"/>
    </source>
</evidence>
<organism evidence="4 5">
    <name type="scientific">Sediminitomix flava</name>
    <dbReference type="NCBI Taxonomy" id="379075"/>
    <lineage>
        <taxon>Bacteria</taxon>
        <taxon>Pseudomonadati</taxon>
        <taxon>Bacteroidota</taxon>
        <taxon>Cytophagia</taxon>
        <taxon>Cytophagales</taxon>
        <taxon>Flammeovirgaceae</taxon>
        <taxon>Sediminitomix</taxon>
    </lineage>
</organism>
<dbReference type="AlphaFoldDB" id="A0A315ZFZ4"/>
<evidence type="ECO:0000256" key="1">
    <source>
        <dbReference type="ARBA" id="ARBA00022729"/>
    </source>
</evidence>
<dbReference type="InterPro" id="IPR051099">
    <property type="entry name" value="AGR/TXD"/>
</dbReference>
<evidence type="ECO:0000256" key="2">
    <source>
        <dbReference type="ARBA" id="ARBA00023284"/>
    </source>
</evidence>
<dbReference type="PANTHER" id="PTHR15337:SF11">
    <property type="entry name" value="THIOREDOXIN DOMAIN-CONTAINING PROTEIN"/>
    <property type="match status" value="1"/>
</dbReference>
<dbReference type="PROSITE" id="PS00194">
    <property type="entry name" value="THIOREDOXIN_1"/>
    <property type="match status" value="1"/>
</dbReference>
<dbReference type="Proteomes" id="UP000245535">
    <property type="component" value="Unassembled WGS sequence"/>
</dbReference>
<reference evidence="4 5" key="1">
    <citation type="submission" date="2018-03" db="EMBL/GenBank/DDBJ databases">
        <title>Genomic Encyclopedia of Archaeal and Bacterial Type Strains, Phase II (KMG-II): from individual species to whole genera.</title>
        <authorList>
            <person name="Goeker M."/>
        </authorList>
    </citation>
    <scope>NUCLEOTIDE SEQUENCE [LARGE SCALE GENOMIC DNA]</scope>
    <source>
        <strain evidence="4 5">DSM 28229</strain>
    </source>
</reference>
<protein>
    <submittedName>
        <fullName evidence="4">Uncharacterized protein DUF255</fullName>
    </submittedName>
</protein>
<evidence type="ECO:0000313" key="4">
    <source>
        <dbReference type="EMBL" id="PWJ44505.1"/>
    </source>
</evidence>
<name>A0A315ZFZ4_SEDFL</name>
<keyword evidence="1" id="KW-0732">Signal</keyword>
<sequence>MTVFRSSILFTFLLSVINLSLSLGQEVEWQSFEKAMQENTSAQKMIFIDVYTDWCGYCKKMDKMTFKDPKVSSVLNEKFMPIKFNAEQKEPINFNGNEFKFVANGRRGYHELAAALLGGRLSYPTVVLASHDFDVLLPIAGFRQKEEMHMLLSFFSSHADQKDVFSSQETFDKKLTEFRETYKSPY</sequence>
<dbReference type="InterPro" id="IPR017937">
    <property type="entry name" value="Thioredoxin_CS"/>
</dbReference>
<dbReference type="OrthoDB" id="9811036at2"/>
<accession>A0A315ZFZ4</accession>
<dbReference type="Pfam" id="PF03190">
    <property type="entry name" value="Thioredox_DsbH"/>
    <property type="match status" value="1"/>
</dbReference>
<dbReference type="PANTHER" id="PTHR15337">
    <property type="entry name" value="ANTERIOR GRADIENT PROTEIN-RELATED"/>
    <property type="match status" value="1"/>
</dbReference>